<comment type="caution">
    <text evidence="2">The sequence shown here is derived from an EMBL/GenBank/DDBJ whole genome shotgun (WGS) entry which is preliminary data.</text>
</comment>
<feature type="compositionally biased region" description="Polar residues" evidence="1">
    <location>
        <begin position="458"/>
        <end position="478"/>
    </location>
</feature>
<organism evidence="2 3">
    <name type="scientific">Aduncisulcus paluster</name>
    <dbReference type="NCBI Taxonomy" id="2918883"/>
    <lineage>
        <taxon>Eukaryota</taxon>
        <taxon>Metamonada</taxon>
        <taxon>Carpediemonas-like organisms</taxon>
        <taxon>Aduncisulcus</taxon>
    </lineage>
</organism>
<feature type="compositionally biased region" description="Acidic residues" evidence="1">
    <location>
        <begin position="98"/>
        <end position="110"/>
    </location>
</feature>
<feature type="compositionally biased region" description="Low complexity" evidence="1">
    <location>
        <begin position="134"/>
        <end position="147"/>
    </location>
</feature>
<accession>A0ABQ5KI36</accession>
<name>A0ABQ5KI36_9EUKA</name>
<feature type="region of interest" description="Disordered" evidence="1">
    <location>
        <begin position="1"/>
        <end position="160"/>
    </location>
</feature>
<feature type="region of interest" description="Disordered" evidence="1">
    <location>
        <begin position="450"/>
        <end position="478"/>
    </location>
</feature>
<evidence type="ECO:0008006" key="4">
    <source>
        <dbReference type="Google" id="ProtNLM"/>
    </source>
</evidence>
<feature type="non-terminal residue" evidence="2">
    <location>
        <position position="1"/>
    </location>
</feature>
<dbReference type="EMBL" id="BQXS01009948">
    <property type="protein sequence ID" value="GKT32162.1"/>
    <property type="molecule type" value="Genomic_DNA"/>
</dbReference>
<evidence type="ECO:0000313" key="3">
    <source>
        <dbReference type="Proteomes" id="UP001057375"/>
    </source>
</evidence>
<sequence>RGRTTSSSQFGVEEAEESDSFGASFTTAMDITGQDQSGEEDENDSYEPSEYSFSAVDYVGADRAPGSPEDDVKIIGGRYRRRSKRRSTGEHGIGDGMGLEDGEEDEDEGSGSDSSSTATSDFHRQRYAPGVPKRSSTSGSSSSSSSRRSGRYPQGHVMCHNGDNTDLLPIASKSDFRQIRKSHGFLYDIFGNAAVASKNGGMSHQPFGVDINAEYMKHVWVPREMLSKLGPSWGGGDLEKYAPPPGKRRSKRTRMGPVFSNLGEEIIYRGGVICGVIKAVPVEHVRRKRRRKPTRNTDMFQDPPEGVIKQPMGPFTRTITHRHSGQREKVVLGVSGRDINFTDIPQLRHARCPFKSHIYIATLLDDSKIHKGFLRFDPRARSRPMRVEDYQQIWDIRQGELTITIDGRSIRNTGANSFFILKHGMQVQISNPSDKVSVASFEFTKRAPIRGSSRHSMDQSSVSAERFTTSGSPTGTYR</sequence>
<reference evidence="2" key="1">
    <citation type="submission" date="2022-03" db="EMBL/GenBank/DDBJ databases">
        <title>Draft genome sequence of Aduncisulcus paluster, a free-living microaerophilic Fornicata.</title>
        <authorList>
            <person name="Yuyama I."/>
            <person name="Kume K."/>
            <person name="Tamura T."/>
            <person name="Inagaki Y."/>
            <person name="Hashimoto T."/>
        </authorList>
    </citation>
    <scope>NUCLEOTIDE SEQUENCE</scope>
    <source>
        <strain evidence="2">NY0171</strain>
    </source>
</reference>
<evidence type="ECO:0000256" key="1">
    <source>
        <dbReference type="SAM" id="MobiDB-lite"/>
    </source>
</evidence>
<feature type="region of interest" description="Disordered" evidence="1">
    <location>
        <begin position="287"/>
        <end position="312"/>
    </location>
</feature>
<dbReference type="InterPro" id="IPR011051">
    <property type="entry name" value="RmlC_Cupin_sf"/>
</dbReference>
<dbReference type="SUPFAM" id="SSF51182">
    <property type="entry name" value="RmlC-like cupins"/>
    <property type="match status" value="1"/>
</dbReference>
<dbReference type="Proteomes" id="UP001057375">
    <property type="component" value="Unassembled WGS sequence"/>
</dbReference>
<keyword evidence="3" id="KW-1185">Reference proteome</keyword>
<evidence type="ECO:0000313" key="2">
    <source>
        <dbReference type="EMBL" id="GKT32162.1"/>
    </source>
</evidence>
<feature type="compositionally biased region" description="Polar residues" evidence="1">
    <location>
        <begin position="21"/>
        <end position="36"/>
    </location>
</feature>
<gene>
    <name evidence="2" type="ORF">ADUPG1_006371</name>
</gene>
<feature type="compositionally biased region" description="Acidic residues" evidence="1">
    <location>
        <begin position="37"/>
        <end position="47"/>
    </location>
</feature>
<protein>
    <recommendedName>
        <fullName evidence="4">FHA domain-containing protein</fullName>
    </recommendedName>
</protein>
<feature type="compositionally biased region" description="Polar residues" evidence="1">
    <location>
        <begin position="1"/>
        <end position="10"/>
    </location>
</feature>
<feature type="region of interest" description="Disordered" evidence="1">
    <location>
        <begin position="234"/>
        <end position="254"/>
    </location>
</feature>
<proteinExistence type="predicted"/>